<dbReference type="Proteomes" id="UP001431192">
    <property type="component" value="Unassembled WGS sequence"/>
</dbReference>
<evidence type="ECO:0000313" key="3">
    <source>
        <dbReference type="EMBL" id="MCT8987549.1"/>
    </source>
</evidence>
<accession>A0ABT2P4J9</accession>
<gene>
    <name evidence="3" type="ORF">N4T56_15115</name>
</gene>
<dbReference type="SUPFAM" id="SSF55120">
    <property type="entry name" value="Pseudouridine synthase"/>
    <property type="match status" value="1"/>
</dbReference>
<sequence length="287" mass="32667">MTDKTEYHIDVLEHSTDAINLLAQASGLGKQVLKDAMQKGAIWHSHGKQTNRIRRAKKPLQAGDKLHLYYNQYILDEQVTPAELLFDETDYSVWYKPYGMRCQGSKWSDHTTINRFAELNMQPQRNAFIIHRLDRAATGLLILGHSKKATAAIAKLFETRALEKHYEVIVHGKFSSETVQIDTPVDNKPALSHATLITYHSRLNQSKVQVKIDTGRKHQIRIHMASLGHPVVGDRLHGEADITAPDLKLTSCYFTFQCPLTAKQKVFELPEKYRPQFADSNAEHCIN</sequence>
<evidence type="ECO:0000313" key="4">
    <source>
        <dbReference type="Proteomes" id="UP001431192"/>
    </source>
</evidence>
<proteinExistence type="inferred from homology"/>
<dbReference type="CDD" id="cd02869">
    <property type="entry name" value="PseudoU_synth_RluA_like"/>
    <property type="match status" value="1"/>
</dbReference>
<dbReference type="RefSeq" id="WP_261733804.1">
    <property type="nucleotide sequence ID" value="NZ_JAODOQ010000001.1"/>
</dbReference>
<organism evidence="3 4">
    <name type="scientific">Shewanella phaeophyticola</name>
    <dbReference type="NCBI Taxonomy" id="2978345"/>
    <lineage>
        <taxon>Bacteria</taxon>
        <taxon>Pseudomonadati</taxon>
        <taxon>Pseudomonadota</taxon>
        <taxon>Gammaproteobacteria</taxon>
        <taxon>Alteromonadales</taxon>
        <taxon>Shewanellaceae</taxon>
        <taxon>Shewanella</taxon>
    </lineage>
</organism>
<dbReference type="InterPro" id="IPR006145">
    <property type="entry name" value="PsdUridine_synth_RsuA/RluA"/>
</dbReference>
<evidence type="ECO:0000259" key="2">
    <source>
        <dbReference type="Pfam" id="PF00849"/>
    </source>
</evidence>
<keyword evidence="4" id="KW-1185">Reference proteome</keyword>
<dbReference type="InterPro" id="IPR020103">
    <property type="entry name" value="PsdUridine_synth_cat_dom_sf"/>
</dbReference>
<dbReference type="EMBL" id="JAODOQ010000001">
    <property type="protein sequence ID" value="MCT8987549.1"/>
    <property type="molecule type" value="Genomic_DNA"/>
</dbReference>
<dbReference type="InterPro" id="IPR050188">
    <property type="entry name" value="RluA_PseudoU_synthase"/>
</dbReference>
<reference evidence="3" key="1">
    <citation type="submission" date="2022-09" db="EMBL/GenBank/DDBJ databases">
        <title>Shewanella sp. KJ10-1 sp.nov, isolated from marine algae.</title>
        <authorList>
            <person name="Butt M."/>
            <person name="Lee J.K."/>
            <person name="Kim J.M."/>
            <person name="Choi D.G."/>
        </authorList>
    </citation>
    <scope>NUCLEOTIDE SEQUENCE</scope>
    <source>
        <strain evidence="3">KJ10-1</strain>
    </source>
</reference>
<dbReference type="PANTHER" id="PTHR21600:SF87">
    <property type="entry name" value="RNA PSEUDOURIDYLATE SYNTHASE DOMAIN-CONTAINING PROTEIN 1"/>
    <property type="match status" value="1"/>
</dbReference>
<dbReference type="PANTHER" id="PTHR21600">
    <property type="entry name" value="MITOCHONDRIAL RNA PSEUDOURIDINE SYNTHASE"/>
    <property type="match status" value="1"/>
</dbReference>
<comment type="similarity">
    <text evidence="1">Belongs to the pseudouridine synthase RluA family.</text>
</comment>
<dbReference type="Gene3D" id="3.30.2350.10">
    <property type="entry name" value="Pseudouridine synthase"/>
    <property type="match status" value="1"/>
</dbReference>
<dbReference type="Pfam" id="PF00849">
    <property type="entry name" value="PseudoU_synth_2"/>
    <property type="match status" value="1"/>
</dbReference>
<feature type="domain" description="Pseudouridine synthase RsuA/RluA-like" evidence="2">
    <location>
        <begin position="90"/>
        <end position="226"/>
    </location>
</feature>
<name>A0ABT2P4J9_9GAMM</name>
<comment type="caution">
    <text evidence="3">The sequence shown here is derived from an EMBL/GenBank/DDBJ whole genome shotgun (WGS) entry which is preliminary data.</text>
</comment>
<protein>
    <submittedName>
        <fullName evidence="3">RNA pseudouridine synthase</fullName>
    </submittedName>
</protein>
<evidence type="ECO:0000256" key="1">
    <source>
        <dbReference type="ARBA" id="ARBA00010876"/>
    </source>
</evidence>